<dbReference type="EMBL" id="UGQY01000004">
    <property type="protein sequence ID" value="SUA04713.1"/>
    <property type="molecule type" value="Genomic_DNA"/>
</dbReference>
<protein>
    <submittedName>
        <fullName evidence="1">Uncharacterized protein</fullName>
    </submittedName>
</protein>
<organism evidence="1 2">
    <name type="scientific">Mycolicibacterium fortuitum</name>
    <name type="common">Mycobacterium fortuitum</name>
    <dbReference type="NCBI Taxonomy" id="1766"/>
    <lineage>
        <taxon>Bacteria</taxon>
        <taxon>Bacillati</taxon>
        <taxon>Actinomycetota</taxon>
        <taxon>Actinomycetes</taxon>
        <taxon>Mycobacteriales</taxon>
        <taxon>Mycobacteriaceae</taxon>
        <taxon>Mycolicibacterium</taxon>
    </lineage>
</organism>
<evidence type="ECO:0000313" key="1">
    <source>
        <dbReference type="EMBL" id="SUA04713.1"/>
    </source>
</evidence>
<dbReference type="Proteomes" id="UP000255389">
    <property type="component" value="Unassembled WGS sequence"/>
</dbReference>
<accession>A0A378V2T3</accession>
<sequence length="91" mass="10411">MTNTTEALIDALAAAGVRLDAYVREEREIGDFQFALLDTIALADEQQLRLPKALLSDVRAEFEHRMYFRPESNMRGLVDETLRRVEQRADG</sequence>
<reference evidence="1 2" key="1">
    <citation type="submission" date="2018-06" db="EMBL/GenBank/DDBJ databases">
        <authorList>
            <consortium name="Pathogen Informatics"/>
            <person name="Doyle S."/>
        </authorList>
    </citation>
    <scope>NUCLEOTIDE SEQUENCE [LARGE SCALE GENOMIC DNA]</scope>
    <source>
        <strain evidence="1 2">NCTC1542</strain>
    </source>
</reference>
<dbReference type="AlphaFoldDB" id="A0A378V2T3"/>
<evidence type="ECO:0000313" key="2">
    <source>
        <dbReference type="Proteomes" id="UP000255389"/>
    </source>
</evidence>
<name>A0A378V2T3_MYCFO</name>
<proteinExistence type="predicted"/>
<gene>
    <name evidence="1" type="ORF">NCTC1542_06220</name>
</gene>